<evidence type="ECO:0000256" key="10">
    <source>
        <dbReference type="ARBA" id="ARBA00022786"/>
    </source>
</evidence>
<evidence type="ECO:0000256" key="14">
    <source>
        <dbReference type="PROSITE-ProRule" id="PRU00175"/>
    </source>
</evidence>
<dbReference type="InterPro" id="IPR013083">
    <property type="entry name" value="Znf_RING/FYVE/PHD"/>
</dbReference>
<evidence type="ECO:0000256" key="12">
    <source>
        <dbReference type="ARBA" id="ARBA00022989"/>
    </source>
</evidence>
<name>A0ABR1JYJ7_9AGAR</name>
<proteinExistence type="predicted"/>
<keyword evidence="5" id="KW-0808">Transferase</keyword>
<dbReference type="PANTHER" id="PTHR22763">
    <property type="entry name" value="RING ZINC FINGER PROTEIN"/>
    <property type="match status" value="1"/>
</dbReference>
<evidence type="ECO:0000256" key="6">
    <source>
        <dbReference type="ARBA" id="ARBA00022692"/>
    </source>
</evidence>
<dbReference type="PROSITE" id="PS50089">
    <property type="entry name" value="ZF_RING_2"/>
    <property type="match status" value="1"/>
</dbReference>
<keyword evidence="10" id="KW-0833">Ubl conjugation pathway</keyword>
<evidence type="ECO:0000256" key="8">
    <source>
        <dbReference type="ARBA" id="ARBA00022729"/>
    </source>
</evidence>
<dbReference type="InterPro" id="IPR021319">
    <property type="entry name" value="DUF2921"/>
</dbReference>
<dbReference type="Pfam" id="PF11145">
    <property type="entry name" value="DUF2921"/>
    <property type="match status" value="1"/>
</dbReference>
<dbReference type="Gene3D" id="3.30.40.10">
    <property type="entry name" value="Zinc/RING finger domain, C3HC4 (zinc finger)"/>
    <property type="match status" value="1"/>
</dbReference>
<dbReference type="Proteomes" id="UP001498398">
    <property type="component" value="Unassembled WGS sequence"/>
</dbReference>
<evidence type="ECO:0000256" key="1">
    <source>
        <dbReference type="ARBA" id="ARBA00000900"/>
    </source>
</evidence>
<comment type="caution">
    <text evidence="18">The sequence shown here is derived from an EMBL/GenBank/DDBJ whole genome shotgun (WGS) entry which is preliminary data.</text>
</comment>
<organism evidence="18 19">
    <name type="scientific">Marasmiellus scandens</name>
    <dbReference type="NCBI Taxonomy" id="2682957"/>
    <lineage>
        <taxon>Eukaryota</taxon>
        <taxon>Fungi</taxon>
        <taxon>Dikarya</taxon>
        <taxon>Basidiomycota</taxon>
        <taxon>Agaricomycotina</taxon>
        <taxon>Agaricomycetes</taxon>
        <taxon>Agaricomycetidae</taxon>
        <taxon>Agaricales</taxon>
        <taxon>Marasmiineae</taxon>
        <taxon>Omphalotaceae</taxon>
        <taxon>Marasmiellus</taxon>
    </lineage>
</organism>
<feature type="transmembrane region" description="Helical" evidence="16">
    <location>
        <begin position="589"/>
        <end position="606"/>
    </location>
</feature>
<evidence type="ECO:0000256" key="7">
    <source>
        <dbReference type="ARBA" id="ARBA00022723"/>
    </source>
</evidence>
<protein>
    <recommendedName>
        <fullName evidence="4">RING-type E3 ubiquitin transferase</fullName>
        <ecNumber evidence="4">2.3.2.27</ecNumber>
    </recommendedName>
</protein>
<evidence type="ECO:0000256" key="13">
    <source>
        <dbReference type="ARBA" id="ARBA00023136"/>
    </source>
</evidence>
<feature type="compositionally biased region" description="Pro residues" evidence="15">
    <location>
        <begin position="487"/>
        <end position="496"/>
    </location>
</feature>
<reference evidence="18 19" key="1">
    <citation type="submission" date="2024-01" db="EMBL/GenBank/DDBJ databases">
        <title>A draft genome for the cacao thread blight pathogen Marasmiellus scandens.</title>
        <authorList>
            <person name="Baruah I.K."/>
            <person name="Leung J."/>
            <person name="Bukari Y."/>
            <person name="Amoako-Attah I."/>
            <person name="Meinhardt L.W."/>
            <person name="Bailey B.A."/>
            <person name="Cohen S.P."/>
        </authorList>
    </citation>
    <scope>NUCLEOTIDE SEQUENCE [LARGE SCALE GENOMIC DNA]</scope>
    <source>
        <strain evidence="18 19">GH-19</strain>
    </source>
</reference>
<comment type="pathway">
    <text evidence="3">Protein modification; protein ubiquitination.</text>
</comment>
<evidence type="ECO:0000256" key="16">
    <source>
        <dbReference type="SAM" id="Phobius"/>
    </source>
</evidence>
<keyword evidence="13 16" id="KW-0472">Membrane</keyword>
<evidence type="ECO:0000256" key="4">
    <source>
        <dbReference type="ARBA" id="ARBA00012483"/>
    </source>
</evidence>
<evidence type="ECO:0000256" key="11">
    <source>
        <dbReference type="ARBA" id="ARBA00022833"/>
    </source>
</evidence>
<evidence type="ECO:0000256" key="15">
    <source>
        <dbReference type="SAM" id="MobiDB-lite"/>
    </source>
</evidence>
<dbReference type="InterPro" id="IPR001841">
    <property type="entry name" value="Znf_RING"/>
</dbReference>
<evidence type="ECO:0000256" key="5">
    <source>
        <dbReference type="ARBA" id="ARBA00022679"/>
    </source>
</evidence>
<evidence type="ECO:0000256" key="3">
    <source>
        <dbReference type="ARBA" id="ARBA00004906"/>
    </source>
</evidence>
<keyword evidence="9 14" id="KW-0863">Zinc-finger</keyword>
<comment type="subcellular location">
    <subcellularLocation>
        <location evidence="2">Endomembrane system</location>
        <topology evidence="2">Multi-pass membrane protein</topology>
    </subcellularLocation>
</comment>
<feature type="transmembrane region" description="Helical" evidence="16">
    <location>
        <begin position="618"/>
        <end position="640"/>
    </location>
</feature>
<dbReference type="InterPro" id="IPR050731">
    <property type="entry name" value="HRD1_E3_ubiq-ligases"/>
</dbReference>
<feature type="transmembrane region" description="Helical" evidence="16">
    <location>
        <begin position="21"/>
        <end position="39"/>
    </location>
</feature>
<comment type="catalytic activity">
    <reaction evidence="1">
        <text>S-ubiquitinyl-[E2 ubiquitin-conjugating enzyme]-L-cysteine + [acceptor protein]-L-lysine = [E2 ubiquitin-conjugating enzyme]-L-cysteine + N(6)-ubiquitinyl-[acceptor protein]-L-lysine.</text>
        <dbReference type="EC" id="2.3.2.27"/>
    </reaction>
</comment>
<keyword evidence="11" id="KW-0862">Zinc</keyword>
<feature type="compositionally biased region" description="Low complexity" evidence="15">
    <location>
        <begin position="497"/>
        <end position="512"/>
    </location>
</feature>
<feature type="domain" description="RING-type" evidence="17">
    <location>
        <begin position="680"/>
        <end position="764"/>
    </location>
</feature>
<evidence type="ECO:0000256" key="9">
    <source>
        <dbReference type="ARBA" id="ARBA00022771"/>
    </source>
</evidence>
<keyword evidence="8" id="KW-0732">Signal</keyword>
<evidence type="ECO:0000313" key="18">
    <source>
        <dbReference type="EMBL" id="KAK7466348.1"/>
    </source>
</evidence>
<evidence type="ECO:0000259" key="17">
    <source>
        <dbReference type="PROSITE" id="PS50089"/>
    </source>
</evidence>
<dbReference type="PANTHER" id="PTHR22763:SF162">
    <property type="entry name" value="TRANSMEMBRANE E3 UBIQUITIN-PROTEIN LIGASE 1"/>
    <property type="match status" value="1"/>
</dbReference>
<feature type="transmembrane region" description="Helical" evidence="16">
    <location>
        <begin position="534"/>
        <end position="552"/>
    </location>
</feature>
<accession>A0ABR1JYJ7</accession>
<keyword evidence="12 16" id="KW-1133">Transmembrane helix</keyword>
<dbReference type="SUPFAM" id="SSF57850">
    <property type="entry name" value="RING/U-box"/>
    <property type="match status" value="1"/>
</dbReference>
<feature type="region of interest" description="Disordered" evidence="15">
    <location>
        <begin position="462"/>
        <end position="512"/>
    </location>
</feature>
<evidence type="ECO:0000256" key="2">
    <source>
        <dbReference type="ARBA" id="ARBA00004127"/>
    </source>
</evidence>
<gene>
    <name evidence="18" type="ORF">VKT23_005076</name>
</gene>
<dbReference type="Pfam" id="PF13639">
    <property type="entry name" value="zf-RING_2"/>
    <property type="match status" value="1"/>
</dbReference>
<keyword evidence="7" id="KW-0479">Metal-binding</keyword>
<keyword evidence="6 16" id="KW-0812">Transmembrane</keyword>
<sequence>MDDPGRDEEAGSGARGQRQRSSLPSILFILLLLLLLTSHNGEEYLARHQYQNALQTLTDRVGNYTTWMNGTASNFSLPDPSPFIPPLLDVLLPNNGTLDPRRSSYYSNITGFIHGDTKLYNITPAALGNSSESFSWKPLAENLMQSIEPNMTEVSGQLGDWNWSAPTRTSLSVVEKAPLLSSDSNSTAAGKIAFIHGRIELADPNSEDLKLEFEGVHFQSNGTVYAFASPPGRDQDIRLLPSLVPENVRNDTALAIKSELETRITRLKEMIDAGVIEQSKSNDEQPNANCSFTLFAQLNSVNVPETLMEEYELEVQTPTGIHTIIPPRLSLKGVLLSTECGMLYELDNMEGLRSKVFFRKVITYSGTAAIAYLIMLLVLSRQMERSYTPSGISRVSRWTFLVQSTVDSVSFASHITFAILAEGRTSLGLIAPAFLTCLMFIYEAQFAMTIYHIQLPEQTAPVTPPPAAQLTTPAPAPPSERTNPSPNTYPPPPQAPPITTTAPAPTTTTQNNTNPQSMTFWAFFWHHLRTDPQARMYLILFIFLTCIVRIILSPTLSFLFVACTYSLIWLPQIWRSIKRGRSSGMTAEYVLGITVCRLYLVLYFLTCPRNVLEVEPRPWAYQLSAFVCFQAIIVLLQEYFGPTFFLPRSLSDMASVKTYDYHPPLPLPDPEAPEQSLGDCSICMDAIVVDPLLRRAEKESRQEEKEKGGKKSSGSGVDIFNVVQKGVGNAVTRKSYSLAPCHHLFHTECLERWLAIKNICPQCRRPLPPL</sequence>
<dbReference type="EMBL" id="JBANRG010000005">
    <property type="protein sequence ID" value="KAK7466348.1"/>
    <property type="molecule type" value="Genomic_DNA"/>
</dbReference>
<feature type="transmembrane region" description="Helical" evidence="16">
    <location>
        <begin position="361"/>
        <end position="379"/>
    </location>
</feature>
<evidence type="ECO:0000313" key="19">
    <source>
        <dbReference type="Proteomes" id="UP001498398"/>
    </source>
</evidence>
<dbReference type="EC" id="2.3.2.27" evidence="4"/>
<keyword evidence="19" id="KW-1185">Reference proteome</keyword>
<dbReference type="SMART" id="SM00184">
    <property type="entry name" value="RING"/>
    <property type="match status" value="1"/>
</dbReference>